<proteinExistence type="predicted"/>
<dbReference type="GO" id="GO:0032299">
    <property type="term" value="C:ribonuclease H2 complex"/>
    <property type="evidence" value="ECO:0007669"/>
    <property type="project" value="InterPro"/>
</dbReference>
<organism evidence="2 3">
    <name type="scientific">Neonectria ditissima</name>
    <dbReference type="NCBI Taxonomy" id="78410"/>
    <lineage>
        <taxon>Eukaryota</taxon>
        <taxon>Fungi</taxon>
        <taxon>Dikarya</taxon>
        <taxon>Ascomycota</taxon>
        <taxon>Pezizomycotina</taxon>
        <taxon>Sordariomycetes</taxon>
        <taxon>Hypocreomycetidae</taxon>
        <taxon>Hypocreales</taxon>
        <taxon>Nectriaceae</taxon>
        <taxon>Neonectria</taxon>
    </lineage>
</organism>
<evidence type="ECO:0000313" key="2">
    <source>
        <dbReference type="EMBL" id="KPM40072.1"/>
    </source>
</evidence>
<dbReference type="EMBL" id="LKCW01000091">
    <property type="protein sequence ID" value="KPM40072.1"/>
    <property type="molecule type" value="Genomic_DNA"/>
</dbReference>
<protein>
    <submittedName>
        <fullName evidence="2">Uncharacterized protein</fullName>
    </submittedName>
</protein>
<evidence type="ECO:0000313" key="3">
    <source>
        <dbReference type="Proteomes" id="UP000050424"/>
    </source>
</evidence>
<dbReference type="Gene3D" id="2.40.128.680">
    <property type="match status" value="1"/>
</dbReference>
<evidence type="ECO:0000256" key="1">
    <source>
        <dbReference type="SAM" id="MobiDB-lite"/>
    </source>
</evidence>
<feature type="region of interest" description="Disordered" evidence="1">
    <location>
        <begin position="75"/>
        <end position="100"/>
    </location>
</feature>
<accession>A0A0P7BC95</accession>
<dbReference type="Proteomes" id="UP000050424">
    <property type="component" value="Unassembled WGS sequence"/>
</dbReference>
<dbReference type="PANTHER" id="PTHR47204">
    <property type="entry name" value="OS02G0168900 PROTEIN"/>
    <property type="match status" value="1"/>
</dbReference>
<dbReference type="InterPro" id="IPR013924">
    <property type="entry name" value="RNase_H2_suC"/>
</dbReference>
<dbReference type="STRING" id="78410.A0A0P7BC95"/>
<sequence length="154" mass="17112">MSQPILSLKPSSETHKSVANILPCRIHHNGPVDPVSAYWKPTTADDGTKVAYFRGRKLQGKAIKLPAQCRGVVVERRKDEAPPADVTQQPDHDDDPPEMVGSMQVTAEFDEMVVWEHEALADAAGDPYIRGMEEWLQVADQIHSYPQEDQAVAK</sequence>
<comment type="caution">
    <text evidence="2">The sequence shown here is derived from an EMBL/GenBank/DDBJ whole genome shotgun (WGS) entry which is preliminary data.</text>
</comment>
<dbReference type="Pfam" id="PF08615">
    <property type="entry name" value="RNase_H2_suC"/>
    <property type="match status" value="1"/>
</dbReference>
<gene>
    <name evidence="2" type="ORF">AK830_g6493</name>
</gene>
<dbReference type="OrthoDB" id="6222486at2759"/>
<reference evidence="2 3" key="1">
    <citation type="submission" date="2015-09" db="EMBL/GenBank/DDBJ databases">
        <title>Draft genome of a European isolate of the apple canker pathogen Neonectria ditissima.</title>
        <authorList>
            <person name="Gomez-Cortecero A."/>
            <person name="Harrison R.J."/>
            <person name="Armitage A.D."/>
        </authorList>
    </citation>
    <scope>NUCLEOTIDE SEQUENCE [LARGE SCALE GENOMIC DNA]</scope>
    <source>
        <strain evidence="2 3">R09/05</strain>
    </source>
</reference>
<keyword evidence="3" id="KW-1185">Reference proteome</keyword>
<dbReference type="PANTHER" id="PTHR47204:SF1">
    <property type="entry name" value="RIBONUCLEASE H2 SUBUNIT C"/>
    <property type="match status" value="1"/>
</dbReference>
<name>A0A0P7BC95_9HYPO</name>
<dbReference type="CDD" id="cd09271">
    <property type="entry name" value="RNase_H2-C"/>
    <property type="match status" value="1"/>
</dbReference>
<dbReference type="AlphaFoldDB" id="A0A0P7BC95"/>
<dbReference type="GO" id="GO:0006401">
    <property type="term" value="P:RNA catabolic process"/>
    <property type="evidence" value="ECO:0007669"/>
    <property type="project" value="InterPro"/>
</dbReference>